<reference evidence="3" key="2">
    <citation type="submission" date="2010-04" db="EMBL/GenBank/DDBJ databases">
        <authorList>
            <person name="Buell R."/>
            <person name="Hamilton J."/>
            <person name="Hostetler J."/>
        </authorList>
    </citation>
    <scope>NUCLEOTIDE SEQUENCE [LARGE SCALE GENOMIC DNA]</scope>
    <source>
        <strain evidence="3">DAOM:BR144</strain>
    </source>
</reference>
<accession>K3WA74</accession>
<dbReference type="AlphaFoldDB" id="K3WA74"/>
<keyword evidence="3" id="KW-1185">Reference proteome</keyword>
<dbReference type="VEuPathDB" id="FungiDB:PYU1_G001863"/>
<keyword evidence="1" id="KW-0732">Signal</keyword>
<reference evidence="2" key="3">
    <citation type="submission" date="2015-02" db="UniProtKB">
        <authorList>
            <consortium name="EnsemblProtists"/>
        </authorList>
    </citation>
    <scope>IDENTIFICATION</scope>
    <source>
        <strain evidence="2">DAOM BR144</strain>
    </source>
</reference>
<evidence type="ECO:0000256" key="1">
    <source>
        <dbReference type="SAM" id="SignalP"/>
    </source>
</evidence>
<dbReference type="HOGENOM" id="CLU_054504_1_0_1"/>
<protein>
    <submittedName>
        <fullName evidence="2">Uncharacterized protein</fullName>
    </submittedName>
</protein>
<sequence>MMRKVWVLLVDASGYVLTPASSVQLASESDVDDLKDAVKTKYGDSHLAGIAPSDLMVYLDQAAFDVKQSPLKQDSLIGDSGASMADAFIVEVPVKAQQPRGDLGTASSTLLQEVTSEAIMKKLDELLATINSKKRDFVAFSEMTTEKGKTLTEKLKLPLRPIVLTEPKVTSTKRKIPAFEWDNKLSGDKQADRYTAYLETNLRDTLKQCGLALVALEHKNSLLSVDDQRLPFVRMLIEVKKDLANRSTARIAQAMAELVAANIKAADETPMILLSDLEKNWILMWIREGGIRSLMLKEPANAFLVLREALVKWDTAGGTVRIPFFGNGRLYKRVKISDVLPPCEDETADTLREMMERYRSIESEL</sequence>
<name>K3WA74_GLOUD</name>
<dbReference type="Proteomes" id="UP000019132">
    <property type="component" value="Unassembled WGS sequence"/>
</dbReference>
<dbReference type="eggNOG" id="ENOG502RF3Z">
    <property type="taxonomic scope" value="Eukaryota"/>
</dbReference>
<feature type="signal peptide" evidence="1">
    <location>
        <begin position="1"/>
        <end position="22"/>
    </location>
</feature>
<organism evidence="2 3">
    <name type="scientific">Globisporangium ultimum (strain ATCC 200006 / CBS 805.95 / DAOM BR144)</name>
    <name type="common">Pythium ultimum</name>
    <dbReference type="NCBI Taxonomy" id="431595"/>
    <lineage>
        <taxon>Eukaryota</taxon>
        <taxon>Sar</taxon>
        <taxon>Stramenopiles</taxon>
        <taxon>Oomycota</taxon>
        <taxon>Peronosporomycetes</taxon>
        <taxon>Pythiales</taxon>
        <taxon>Pythiaceae</taxon>
        <taxon>Globisporangium</taxon>
    </lineage>
</organism>
<reference evidence="3" key="1">
    <citation type="journal article" date="2010" name="Genome Biol.">
        <title>Genome sequence of the necrotrophic plant pathogen Pythium ultimum reveals original pathogenicity mechanisms and effector repertoire.</title>
        <authorList>
            <person name="Levesque C.A."/>
            <person name="Brouwer H."/>
            <person name="Cano L."/>
            <person name="Hamilton J.P."/>
            <person name="Holt C."/>
            <person name="Huitema E."/>
            <person name="Raffaele S."/>
            <person name="Robideau G.P."/>
            <person name="Thines M."/>
            <person name="Win J."/>
            <person name="Zerillo M.M."/>
            <person name="Beakes G.W."/>
            <person name="Boore J.L."/>
            <person name="Busam D."/>
            <person name="Dumas B."/>
            <person name="Ferriera S."/>
            <person name="Fuerstenberg S.I."/>
            <person name="Gachon C.M."/>
            <person name="Gaulin E."/>
            <person name="Govers F."/>
            <person name="Grenville-Briggs L."/>
            <person name="Horner N."/>
            <person name="Hostetler J."/>
            <person name="Jiang R.H."/>
            <person name="Johnson J."/>
            <person name="Krajaejun T."/>
            <person name="Lin H."/>
            <person name="Meijer H.J."/>
            <person name="Moore B."/>
            <person name="Morris P."/>
            <person name="Phuntmart V."/>
            <person name="Puiu D."/>
            <person name="Shetty J."/>
            <person name="Stajich J.E."/>
            <person name="Tripathy S."/>
            <person name="Wawra S."/>
            <person name="van West P."/>
            <person name="Whitty B.R."/>
            <person name="Coutinho P.M."/>
            <person name="Henrissat B."/>
            <person name="Martin F."/>
            <person name="Thomas P.D."/>
            <person name="Tyler B.M."/>
            <person name="De Vries R.P."/>
            <person name="Kamoun S."/>
            <person name="Yandell M."/>
            <person name="Tisserat N."/>
            <person name="Buell C.R."/>
        </authorList>
    </citation>
    <scope>NUCLEOTIDE SEQUENCE</scope>
    <source>
        <strain evidence="3">DAOM:BR144</strain>
    </source>
</reference>
<proteinExistence type="predicted"/>
<dbReference type="EMBL" id="GL376634">
    <property type="status" value="NOT_ANNOTATED_CDS"/>
    <property type="molecule type" value="Genomic_DNA"/>
</dbReference>
<evidence type="ECO:0000313" key="3">
    <source>
        <dbReference type="Proteomes" id="UP000019132"/>
    </source>
</evidence>
<evidence type="ECO:0000313" key="2">
    <source>
        <dbReference type="EnsemblProtists" id="PYU1_T001865"/>
    </source>
</evidence>
<feature type="chain" id="PRO_5003867436" evidence="1">
    <location>
        <begin position="23"/>
        <end position="365"/>
    </location>
</feature>
<dbReference type="EnsemblProtists" id="PYU1_T001865">
    <property type="protein sequence ID" value="PYU1_T001865"/>
    <property type="gene ID" value="PYU1_G001863"/>
</dbReference>
<dbReference type="InParanoid" id="K3WA74"/>